<reference evidence="1 2" key="1">
    <citation type="journal article" date="2018" name="Mol. Biol. Evol.">
        <title>Analysis of the draft genome of the red seaweed Gracilariopsis chorda provides insights into genome size evolution in Rhodophyta.</title>
        <authorList>
            <person name="Lee J."/>
            <person name="Yang E.C."/>
            <person name="Graf L."/>
            <person name="Yang J.H."/>
            <person name="Qiu H."/>
            <person name="Zel Zion U."/>
            <person name="Chan C.X."/>
            <person name="Stephens T.G."/>
            <person name="Weber A.P.M."/>
            <person name="Boo G.H."/>
            <person name="Boo S.M."/>
            <person name="Kim K.M."/>
            <person name="Shin Y."/>
            <person name="Jung M."/>
            <person name="Lee S.J."/>
            <person name="Yim H.S."/>
            <person name="Lee J.H."/>
            <person name="Bhattacharya D."/>
            <person name="Yoon H.S."/>
        </authorList>
    </citation>
    <scope>NUCLEOTIDE SEQUENCE [LARGE SCALE GENOMIC DNA]</scope>
    <source>
        <strain evidence="1 2">SKKU-2015</strain>
        <tissue evidence="1">Whole body</tissue>
    </source>
</reference>
<dbReference type="Proteomes" id="UP000247409">
    <property type="component" value="Unassembled WGS sequence"/>
</dbReference>
<gene>
    <name evidence="1" type="ORF">BWQ96_09985</name>
</gene>
<sequence length="38" mass="4308">MSAIETFFRERLAIMKTMAIQDEGDLNTEANVSFNSLL</sequence>
<organism evidence="1 2">
    <name type="scientific">Gracilariopsis chorda</name>
    <dbReference type="NCBI Taxonomy" id="448386"/>
    <lineage>
        <taxon>Eukaryota</taxon>
        <taxon>Rhodophyta</taxon>
        <taxon>Florideophyceae</taxon>
        <taxon>Rhodymeniophycidae</taxon>
        <taxon>Gracilariales</taxon>
        <taxon>Gracilariaceae</taxon>
        <taxon>Gracilariopsis</taxon>
    </lineage>
</organism>
<dbReference type="EMBL" id="NBIV01000314">
    <property type="protein sequence ID" value="PXF40302.1"/>
    <property type="molecule type" value="Genomic_DNA"/>
</dbReference>
<comment type="caution">
    <text evidence="1">The sequence shown here is derived from an EMBL/GenBank/DDBJ whole genome shotgun (WGS) entry which is preliminary data.</text>
</comment>
<proteinExistence type="predicted"/>
<evidence type="ECO:0000313" key="1">
    <source>
        <dbReference type="EMBL" id="PXF40302.1"/>
    </source>
</evidence>
<name>A0A2V3IE27_9FLOR</name>
<accession>A0A2V3IE27</accession>
<dbReference type="AlphaFoldDB" id="A0A2V3IE27"/>
<keyword evidence="2" id="KW-1185">Reference proteome</keyword>
<evidence type="ECO:0000313" key="2">
    <source>
        <dbReference type="Proteomes" id="UP000247409"/>
    </source>
</evidence>
<protein>
    <submittedName>
        <fullName evidence="1">Uncharacterized protein</fullName>
    </submittedName>
</protein>